<dbReference type="GO" id="GO:0030313">
    <property type="term" value="C:cell envelope"/>
    <property type="evidence" value="ECO:0007669"/>
    <property type="project" value="UniProtKB-SubCell"/>
</dbReference>
<dbReference type="Gene3D" id="2.60.40.1850">
    <property type="match status" value="4"/>
</dbReference>
<feature type="region of interest" description="Disordered" evidence="3">
    <location>
        <begin position="302"/>
        <end position="324"/>
    </location>
</feature>
<accession>A0A0R1QWR8</accession>
<dbReference type="EMBL" id="AZEU01000116">
    <property type="protein sequence ID" value="KRL45787.1"/>
    <property type="molecule type" value="Genomic_DNA"/>
</dbReference>
<feature type="compositionally biased region" description="Low complexity" evidence="3">
    <location>
        <begin position="163"/>
        <end position="175"/>
    </location>
</feature>
<dbReference type="PATRIC" id="fig|1423769.4.peg.595"/>
<dbReference type="Proteomes" id="UP000051790">
    <property type="component" value="Unassembled WGS sequence"/>
</dbReference>
<dbReference type="OrthoDB" id="2283365at2"/>
<name>A0A0R1QWR8_9LACO</name>
<evidence type="ECO:0000313" key="5">
    <source>
        <dbReference type="EMBL" id="KRL45787.1"/>
    </source>
</evidence>
<evidence type="ECO:0000256" key="4">
    <source>
        <dbReference type="SAM" id="Phobius"/>
    </source>
</evidence>
<feature type="transmembrane region" description="Helical" evidence="4">
    <location>
        <begin position="672"/>
        <end position="693"/>
    </location>
</feature>
<feature type="compositionally biased region" description="Polar residues" evidence="3">
    <location>
        <begin position="108"/>
        <end position="124"/>
    </location>
</feature>
<protein>
    <recommendedName>
        <fullName evidence="7">NEAT domain-containing protein</fullName>
    </recommendedName>
</protein>
<dbReference type="CDD" id="cd06920">
    <property type="entry name" value="NEAT"/>
    <property type="match status" value="1"/>
</dbReference>
<comment type="caution">
    <text evidence="5">The sequence shown here is derived from an EMBL/GenBank/DDBJ whole genome shotgun (WGS) entry which is preliminary data.</text>
</comment>
<keyword evidence="4" id="KW-0812">Transmembrane</keyword>
<dbReference type="InterPro" id="IPR006635">
    <property type="entry name" value="NEAT_dom"/>
</dbReference>
<evidence type="ECO:0000313" key="6">
    <source>
        <dbReference type="Proteomes" id="UP000051790"/>
    </source>
</evidence>
<keyword evidence="6" id="KW-1185">Reference proteome</keyword>
<gene>
    <name evidence="5" type="ORF">FD01_GL000560</name>
</gene>
<dbReference type="SUPFAM" id="SSF158911">
    <property type="entry name" value="NEAT domain-like"/>
    <property type="match status" value="3"/>
</dbReference>
<evidence type="ECO:0000256" key="3">
    <source>
        <dbReference type="SAM" id="MobiDB-lite"/>
    </source>
</evidence>
<feature type="compositionally biased region" description="Low complexity" evidence="3">
    <location>
        <begin position="125"/>
        <end position="146"/>
    </location>
</feature>
<evidence type="ECO:0008006" key="7">
    <source>
        <dbReference type="Google" id="ProtNLM"/>
    </source>
</evidence>
<evidence type="ECO:0000256" key="1">
    <source>
        <dbReference type="ARBA" id="ARBA00004196"/>
    </source>
</evidence>
<keyword evidence="4" id="KW-1133">Transmembrane helix</keyword>
<feature type="compositionally biased region" description="Polar residues" evidence="3">
    <location>
        <begin position="147"/>
        <end position="162"/>
    </location>
</feature>
<organism evidence="5 6">
    <name type="scientific">Lacticaseibacillus manihotivorans DSM 13343 = JCM 12514</name>
    <dbReference type="NCBI Taxonomy" id="1423769"/>
    <lineage>
        <taxon>Bacteria</taxon>
        <taxon>Bacillati</taxon>
        <taxon>Bacillota</taxon>
        <taxon>Bacilli</taxon>
        <taxon>Lactobacillales</taxon>
        <taxon>Lactobacillaceae</taxon>
        <taxon>Lacticaseibacillus</taxon>
    </lineage>
</organism>
<reference evidence="5 6" key="1">
    <citation type="journal article" date="2015" name="Genome Announc.">
        <title>Expanding the biotechnology potential of lactobacilli through comparative genomics of 213 strains and associated genera.</title>
        <authorList>
            <person name="Sun Z."/>
            <person name="Harris H.M."/>
            <person name="McCann A."/>
            <person name="Guo C."/>
            <person name="Argimon S."/>
            <person name="Zhang W."/>
            <person name="Yang X."/>
            <person name="Jeffery I.B."/>
            <person name="Cooney J.C."/>
            <person name="Kagawa T.F."/>
            <person name="Liu W."/>
            <person name="Song Y."/>
            <person name="Salvetti E."/>
            <person name="Wrobel A."/>
            <person name="Rasinkangas P."/>
            <person name="Parkhill J."/>
            <person name="Rea M.C."/>
            <person name="O'Sullivan O."/>
            <person name="Ritari J."/>
            <person name="Douillard F.P."/>
            <person name="Paul Ross R."/>
            <person name="Yang R."/>
            <person name="Briner A.E."/>
            <person name="Felis G.E."/>
            <person name="de Vos W.M."/>
            <person name="Barrangou R."/>
            <person name="Klaenhammer T.R."/>
            <person name="Caufield P.W."/>
            <person name="Cui Y."/>
            <person name="Zhang H."/>
            <person name="O'Toole P.W."/>
        </authorList>
    </citation>
    <scope>NUCLEOTIDE SEQUENCE [LARGE SCALE GENOMIC DNA]</scope>
    <source>
        <strain evidence="5 6">DSM 13343</strain>
    </source>
</reference>
<keyword evidence="4" id="KW-0472">Membrane</keyword>
<evidence type="ECO:0000256" key="2">
    <source>
        <dbReference type="ARBA" id="ARBA00022729"/>
    </source>
</evidence>
<dbReference type="RefSeq" id="WP_056963267.1">
    <property type="nucleotide sequence ID" value="NZ_AZEU01000116.1"/>
</dbReference>
<feature type="compositionally biased region" description="Polar residues" evidence="3">
    <location>
        <begin position="302"/>
        <end position="317"/>
    </location>
</feature>
<proteinExistence type="predicted"/>
<dbReference type="AlphaFoldDB" id="A0A0R1QWR8"/>
<sequence>MKYHVNKTGTDTPSISDSFFTGQATIITKAGQPQTVTLHIQQHAGVISSFSIGSQQAKMTNTTADTADLTFTIDKQFAQPVVTASLTVMGMTQKADLVFAEALYQSASSEAKPTETQTSTIANQTPKSAATKTPTTTTTTTTNTNTAVDHQATTGEGKASNQSPATTPMTSATTTDANKAVAKSPSSRTSTEIVKYQVNKVGTDTPSIANGFFTGEATVTLTAGQAQTVTLHLQKYASAIKTFTIGDQTAKMSNVAGDTGDLTFTIDANFAKPVVQARMSVMNMNQTADLVFAKALYQTSSTEPTRKNPISHTQSAPVASAKPNVLAKSQTQITTPSKQAGEVSAKLYQAQNGHLTTAPSAAQQFISQSAKVVRHATNTTVTLHTTGAEYIQAIRIAGQLGKITNRHGANADLVFTLSNQVLNYALPVTFSLVVPGAGAMTQSAFLLLDLPVQAAQVDPVVKPFTTTTTSAAPVRPVVAGAPAHAINAKLAQQTITYTVLDAGGSALSTANQYFTHSARVVKAGAGYDVYLTVRVAAGLVTFTPISINGGAVHNLSHAVIGGQDVWTFDFHVANANGLDQLIPASILMSVPMANISNQAFNIEFAFARLAQSEVASAETQSMSSAVKTKALKPITITKKTVKPAGKTTSTTQITSSGLKARSVLPKLKHYPIGWEALAFILADGLILIGAWIMRRRRLGEVTHD</sequence>
<keyword evidence="2" id="KW-0732">Signal</keyword>
<comment type="subcellular location">
    <subcellularLocation>
        <location evidence="1">Cell envelope</location>
    </subcellularLocation>
</comment>
<feature type="region of interest" description="Disordered" evidence="3">
    <location>
        <begin position="108"/>
        <end position="187"/>
    </location>
</feature>
<dbReference type="InterPro" id="IPR037250">
    <property type="entry name" value="NEAT_dom_sf"/>
</dbReference>